<dbReference type="NCBIfam" id="NF009940">
    <property type="entry name" value="PRK13403.1"/>
    <property type="match status" value="1"/>
</dbReference>
<evidence type="ECO:0000313" key="16">
    <source>
        <dbReference type="Proteomes" id="UP000217215"/>
    </source>
</evidence>
<keyword evidence="15" id="KW-0413">Isomerase</keyword>
<keyword evidence="6 11" id="KW-0460">Magnesium</keyword>
<evidence type="ECO:0000256" key="11">
    <source>
        <dbReference type="HAMAP-Rule" id="MF_00435"/>
    </source>
</evidence>
<evidence type="ECO:0000259" key="13">
    <source>
        <dbReference type="PROSITE" id="PS51850"/>
    </source>
</evidence>
<gene>
    <name evidence="11" type="primary">ilvC</name>
    <name evidence="15" type="ORF">A1sIA56_04560</name>
</gene>
<evidence type="ECO:0000256" key="5">
    <source>
        <dbReference type="ARBA" id="ARBA00022723"/>
    </source>
</evidence>
<dbReference type="GO" id="GO:0016853">
    <property type="term" value="F:isomerase activity"/>
    <property type="evidence" value="ECO:0007669"/>
    <property type="project" value="UniProtKB-KW"/>
</dbReference>
<evidence type="ECO:0000256" key="6">
    <source>
        <dbReference type="ARBA" id="ARBA00022842"/>
    </source>
</evidence>
<organism evidence="15 16">
    <name type="scientific">Candidatus Planktophila sulfonica</name>
    <dbReference type="NCBI Taxonomy" id="1884904"/>
    <lineage>
        <taxon>Bacteria</taxon>
        <taxon>Bacillati</taxon>
        <taxon>Actinomycetota</taxon>
        <taxon>Actinomycetes</taxon>
        <taxon>Candidatus Nanopelagicales</taxon>
        <taxon>Candidatus Nanopelagicaceae</taxon>
        <taxon>Candidatus Planktophila</taxon>
    </lineage>
</organism>
<feature type="binding site" evidence="11">
    <location>
        <position position="48"/>
    </location>
    <ligand>
        <name>NADP(+)</name>
        <dbReference type="ChEBI" id="CHEBI:58349"/>
    </ligand>
</feature>
<dbReference type="InterPro" id="IPR000506">
    <property type="entry name" value="KARI_C"/>
</dbReference>
<keyword evidence="4 11" id="KW-0028">Amino-acid biosynthesis</keyword>
<comment type="catalytic activity">
    <reaction evidence="11">
        <text>(2R,3R)-2,3-dihydroxy-3-methylpentanoate + NADP(+) = (S)-2-ethyl-2-hydroxy-3-oxobutanoate + NADPH + H(+)</text>
        <dbReference type="Rhea" id="RHEA:13493"/>
        <dbReference type="ChEBI" id="CHEBI:15378"/>
        <dbReference type="ChEBI" id="CHEBI:49256"/>
        <dbReference type="ChEBI" id="CHEBI:49258"/>
        <dbReference type="ChEBI" id="CHEBI:57783"/>
        <dbReference type="ChEBI" id="CHEBI:58349"/>
        <dbReference type="EC" id="1.1.1.86"/>
    </reaction>
</comment>
<dbReference type="OrthoDB" id="9804088at2"/>
<evidence type="ECO:0000259" key="14">
    <source>
        <dbReference type="PROSITE" id="PS51851"/>
    </source>
</evidence>
<dbReference type="HAMAP" id="MF_00435">
    <property type="entry name" value="IlvC"/>
    <property type="match status" value="1"/>
</dbReference>
<dbReference type="KEGG" id="psuf:A1sIA56_04560"/>
<dbReference type="InterPro" id="IPR013023">
    <property type="entry name" value="KARI"/>
</dbReference>
<keyword evidence="16" id="KW-1185">Reference proteome</keyword>
<feature type="binding site" evidence="11">
    <location>
        <begin position="25"/>
        <end position="28"/>
    </location>
    <ligand>
        <name>NADP(+)</name>
        <dbReference type="ChEBI" id="CHEBI:58349"/>
    </ligand>
</feature>
<evidence type="ECO:0000256" key="3">
    <source>
        <dbReference type="ARBA" id="ARBA00010318"/>
    </source>
</evidence>
<comment type="catalytic activity">
    <reaction evidence="10 11">
        <text>(2R)-2,3-dihydroxy-3-methylbutanoate + NADP(+) = (2S)-2-acetolactate + NADPH + H(+)</text>
        <dbReference type="Rhea" id="RHEA:22068"/>
        <dbReference type="ChEBI" id="CHEBI:15378"/>
        <dbReference type="ChEBI" id="CHEBI:49072"/>
        <dbReference type="ChEBI" id="CHEBI:57783"/>
        <dbReference type="ChEBI" id="CHEBI:58349"/>
        <dbReference type="ChEBI" id="CHEBI:58476"/>
        <dbReference type="EC" id="1.1.1.86"/>
    </reaction>
</comment>
<dbReference type="GO" id="GO:0005829">
    <property type="term" value="C:cytosol"/>
    <property type="evidence" value="ECO:0007669"/>
    <property type="project" value="TreeGrafter"/>
</dbReference>
<feature type="domain" description="KARI C-terminal knotted" evidence="14">
    <location>
        <begin position="183"/>
        <end position="328"/>
    </location>
</feature>
<comment type="pathway">
    <text evidence="1 11">Amino-acid biosynthesis; L-valine biosynthesis; L-valine from pyruvate: step 2/4.</text>
</comment>
<dbReference type="SUPFAM" id="SSF48179">
    <property type="entry name" value="6-phosphogluconate dehydrogenase C-terminal domain-like"/>
    <property type="match status" value="1"/>
</dbReference>
<dbReference type="SUPFAM" id="SSF51735">
    <property type="entry name" value="NAD(P)-binding Rossmann-fold domains"/>
    <property type="match status" value="1"/>
</dbReference>
<dbReference type="Proteomes" id="UP000217215">
    <property type="component" value="Chromosome"/>
</dbReference>
<keyword evidence="9 11" id="KW-0100">Branched-chain amino acid biosynthesis</keyword>
<dbReference type="GO" id="GO:0009099">
    <property type="term" value="P:L-valine biosynthetic process"/>
    <property type="evidence" value="ECO:0007669"/>
    <property type="project" value="UniProtKB-UniRule"/>
</dbReference>
<dbReference type="InterPro" id="IPR013116">
    <property type="entry name" value="KARI_N"/>
</dbReference>
<feature type="binding site" evidence="11">
    <location>
        <position position="134"/>
    </location>
    <ligand>
        <name>NADP(+)</name>
        <dbReference type="ChEBI" id="CHEBI:58349"/>
    </ligand>
</feature>
<evidence type="ECO:0000256" key="8">
    <source>
        <dbReference type="ARBA" id="ARBA00023002"/>
    </source>
</evidence>
<accession>A0A249KH98</accession>
<comment type="similarity">
    <text evidence="3 11 12">Belongs to the ketol-acid reductoisomerase family.</text>
</comment>
<dbReference type="InterPro" id="IPR014359">
    <property type="entry name" value="KARI_prok"/>
</dbReference>
<dbReference type="InterPro" id="IPR036291">
    <property type="entry name" value="NAD(P)-bd_dom_sf"/>
</dbReference>
<evidence type="ECO:0000256" key="2">
    <source>
        <dbReference type="ARBA" id="ARBA00004885"/>
    </source>
</evidence>
<evidence type="ECO:0000256" key="12">
    <source>
        <dbReference type="PROSITE-ProRule" id="PRU01198"/>
    </source>
</evidence>
<dbReference type="Pfam" id="PF07991">
    <property type="entry name" value="KARI_N"/>
    <property type="match status" value="1"/>
</dbReference>
<evidence type="ECO:0000313" key="15">
    <source>
        <dbReference type="EMBL" id="ASY16172.1"/>
    </source>
</evidence>
<name>A0A249KH98_9ACTN</name>
<dbReference type="GO" id="GO:0000287">
    <property type="term" value="F:magnesium ion binding"/>
    <property type="evidence" value="ECO:0007669"/>
    <property type="project" value="UniProtKB-UniRule"/>
</dbReference>
<dbReference type="Gene3D" id="6.10.240.10">
    <property type="match status" value="1"/>
</dbReference>
<evidence type="ECO:0000256" key="10">
    <source>
        <dbReference type="ARBA" id="ARBA00049021"/>
    </source>
</evidence>
<evidence type="ECO:0000256" key="1">
    <source>
        <dbReference type="ARBA" id="ARBA00004864"/>
    </source>
</evidence>
<dbReference type="NCBIfam" id="NF004017">
    <property type="entry name" value="PRK05479.1"/>
    <property type="match status" value="1"/>
</dbReference>
<evidence type="ECO:0000256" key="7">
    <source>
        <dbReference type="ARBA" id="ARBA00022857"/>
    </source>
</evidence>
<feature type="binding site" evidence="11 12">
    <location>
        <position position="252"/>
    </location>
    <ligand>
        <name>substrate</name>
    </ligand>
</feature>
<comment type="pathway">
    <text evidence="2 11">Amino-acid biosynthesis; L-isoleucine biosynthesis; L-isoleucine from 2-oxobutanoate: step 2/4.</text>
</comment>
<dbReference type="PROSITE" id="PS51850">
    <property type="entry name" value="KARI_N"/>
    <property type="match status" value="1"/>
</dbReference>
<dbReference type="NCBIfam" id="TIGR00465">
    <property type="entry name" value="ilvC"/>
    <property type="match status" value="1"/>
</dbReference>
<reference evidence="15 16" key="1">
    <citation type="submission" date="2016-07" db="EMBL/GenBank/DDBJ databases">
        <title>High microdiversification within the ubiquitous acI lineage of Actinobacteria.</title>
        <authorList>
            <person name="Neuenschwander S.M."/>
            <person name="Salcher M."/>
            <person name="Ghai R."/>
            <person name="Pernthaler J."/>
        </authorList>
    </citation>
    <scope>NUCLEOTIDE SEQUENCE [LARGE SCALE GENOMIC DNA]</scope>
    <source>
        <strain evidence="15">MMS-IA-56</strain>
    </source>
</reference>
<comment type="function">
    <text evidence="11">Involved in the biosynthesis of branched-chain amino acids (BCAA). Catalyzes an alkyl-migration followed by a ketol-acid reduction of (S)-2-acetolactate (S2AL) to yield (R)-2,3-dihydroxy-isovalerate. In the isomerase reaction, S2AL is rearranged via a Mg-dependent methyl migration to produce 3-hydroxy-3-methyl-2-ketobutyrate (HMKB). In the reductase reaction, this 2-ketoacid undergoes a metal-dependent reduction by NADPH to yield (R)-2,3-dihydroxy-isovalerate.</text>
</comment>
<dbReference type="PIRSF" id="PIRSF000116">
    <property type="entry name" value="IlvC_gammaproteo"/>
    <property type="match status" value="1"/>
</dbReference>
<proteinExistence type="inferred from homology"/>
<dbReference type="FunFam" id="3.40.50.720:FF:000023">
    <property type="entry name" value="Ketol-acid reductoisomerase (NADP(+))"/>
    <property type="match status" value="1"/>
</dbReference>
<feature type="binding site" evidence="11">
    <location>
        <position position="53"/>
    </location>
    <ligand>
        <name>NADP(+)</name>
        <dbReference type="ChEBI" id="CHEBI:58349"/>
    </ligand>
</feature>
<keyword evidence="7 11" id="KW-0521">NADP</keyword>
<feature type="domain" description="KARI N-terminal Rossmann" evidence="13">
    <location>
        <begin position="1"/>
        <end position="182"/>
    </location>
</feature>
<dbReference type="InterPro" id="IPR008927">
    <property type="entry name" value="6-PGluconate_DH-like_C_sf"/>
</dbReference>
<feature type="binding site" evidence="11 12">
    <location>
        <position position="195"/>
    </location>
    <ligand>
        <name>Mg(2+)</name>
        <dbReference type="ChEBI" id="CHEBI:18420"/>
        <label>1</label>
    </ligand>
</feature>
<feature type="binding site" evidence="11">
    <location>
        <position position="51"/>
    </location>
    <ligand>
        <name>NADP(+)</name>
        <dbReference type="ChEBI" id="CHEBI:58349"/>
    </ligand>
</feature>
<dbReference type="PANTHER" id="PTHR21371">
    <property type="entry name" value="KETOL-ACID REDUCTOISOMERASE, MITOCHONDRIAL"/>
    <property type="match status" value="1"/>
</dbReference>
<comment type="caution">
    <text evidence="11">Lacks conserved residue(s) required for the propagation of feature annotation.</text>
</comment>
<dbReference type="UniPathway" id="UPA00049">
    <property type="reaction ID" value="UER00060"/>
</dbReference>
<protein>
    <recommendedName>
        <fullName evidence="11">Ketol-acid reductoisomerase (NADP(+))</fullName>
        <shortName evidence="11">KARI</shortName>
        <ecNumber evidence="11">1.1.1.86</ecNumber>
    </recommendedName>
    <alternativeName>
        <fullName evidence="11">Acetohydroxy-acid isomeroreductase</fullName>
        <shortName evidence="11">AHIR</shortName>
    </alternativeName>
    <alternativeName>
        <fullName evidence="11">Alpha-keto-beta-hydroxylacyl reductoisomerase</fullName>
    </alternativeName>
</protein>
<sequence>MATMYHEEDADLSIIQGRKVAIIGYGSQGHAHALNLRDSGVDVRVGLKEGSPSRAKAEAEGLRVTSVADAVKEANVIMILAPDHLQRHIYTESILPNLEKGDALFFGHGFNIRFGYIKPSADVDVCMVAPKGPGHLVRREYAAGRGVPVIVAVEQDATNNAWPLTLSYAKAIGGLRAGGILTTFTEETETDLFGEQSVLCGGASQLVMYGFETLVEAGYQPEVAYFECLHELKLIVDLMYEGGIAKQRWSVSDTAEFGDYVSGPRVIDPHVKENMKAVLADIQSGAFAKRFVDDLESGAKEFSALRAKGESHPIETVGRELRKMFSWMKNTNKDDYKEGSAARG</sequence>
<feature type="binding site" evidence="11 12">
    <location>
        <position position="191"/>
    </location>
    <ligand>
        <name>Mg(2+)</name>
        <dbReference type="ChEBI" id="CHEBI:18420"/>
        <label>1</label>
    </ligand>
</feature>
<feature type="binding site" evidence="11 12">
    <location>
        <position position="227"/>
    </location>
    <ligand>
        <name>Mg(2+)</name>
        <dbReference type="ChEBI" id="CHEBI:18420"/>
        <label>2</label>
    </ligand>
</feature>
<dbReference type="PANTHER" id="PTHR21371:SF1">
    <property type="entry name" value="KETOL-ACID REDUCTOISOMERASE, MITOCHONDRIAL"/>
    <property type="match status" value="1"/>
</dbReference>
<keyword evidence="8 11" id="KW-0560">Oxidoreductase</keyword>
<feature type="binding site" evidence="11 12">
    <location>
        <position position="231"/>
    </location>
    <ligand>
        <name>Mg(2+)</name>
        <dbReference type="ChEBI" id="CHEBI:18420"/>
        <label>2</label>
    </ligand>
</feature>
<dbReference type="UniPathway" id="UPA00047">
    <property type="reaction ID" value="UER00056"/>
</dbReference>
<dbReference type="Gene3D" id="3.40.50.720">
    <property type="entry name" value="NAD(P)-binding Rossmann-like Domain"/>
    <property type="match status" value="1"/>
</dbReference>
<dbReference type="GO" id="GO:0009097">
    <property type="term" value="P:isoleucine biosynthetic process"/>
    <property type="evidence" value="ECO:0007669"/>
    <property type="project" value="UniProtKB-UniRule"/>
</dbReference>
<dbReference type="EC" id="1.1.1.86" evidence="11"/>
<dbReference type="AlphaFoldDB" id="A0A249KH98"/>
<keyword evidence="5 11" id="KW-0479">Metal-binding</keyword>
<dbReference type="GO" id="GO:0004455">
    <property type="term" value="F:ketol-acid reductoisomerase activity"/>
    <property type="evidence" value="ECO:0007669"/>
    <property type="project" value="UniProtKB-UniRule"/>
</dbReference>
<dbReference type="EMBL" id="CP016773">
    <property type="protein sequence ID" value="ASY16172.1"/>
    <property type="molecule type" value="Genomic_DNA"/>
</dbReference>
<dbReference type="PROSITE" id="PS51851">
    <property type="entry name" value="KARI_C"/>
    <property type="match status" value="1"/>
</dbReference>
<feature type="binding site" evidence="11 12">
    <location>
        <position position="191"/>
    </location>
    <ligand>
        <name>Mg(2+)</name>
        <dbReference type="ChEBI" id="CHEBI:18420"/>
        <label>2</label>
    </ligand>
</feature>
<evidence type="ECO:0000256" key="9">
    <source>
        <dbReference type="ARBA" id="ARBA00023304"/>
    </source>
</evidence>
<dbReference type="GO" id="GO:0050661">
    <property type="term" value="F:NADP binding"/>
    <property type="evidence" value="ECO:0007669"/>
    <property type="project" value="InterPro"/>
</dbReference>
<comment type="cofactor">
    <cofactor evidence="11">
        <name>Mg(2+)</name>
        <dbReference type="ChEBI" id="CHEBI:18420"/>
    </cofactor>
    <text evidence="11">Binds 2 magnesium ions per subunit.</text>
</comment>
<dbReference type="Pfam" id="PF01450">
    <property type="entry name" value="KARI_C"/>
    <property type="match status" value="1"/>
</dbReference>
<evidence type="ECO:0000256" key="4">
    <source>
        <dbReference type="ARBA" id="ARBA00022605"/>
    </source>
</evidence>
<feature type="active site" evidence="11">
    <location>
        <position position="108"/>
    </location>
</feature>